<gene>
    <name evidence="1" type="ORF">Amon02_000942900</name>
</gene>
<accession>A0ACB5TU32</accession>
<protein>
    <submittedName>
        <fullName evidence="1">Unnamed protein product</fullName>
    </submittedName>
</protein>
<evidence type="ECO:0000313" key="2">
    <source>
        <dbReference type="Proteomes" id="UP001165064"/>
    </source>
</evidence>
<proteinExistence type="predicted"/>
<evidence type="ECO:0000313" key="1">
    <source>
        <dbReference type="EMBL" id="GME93867.1"/>
    </source>
</evidence>
<dbReference type="EMBL" id="BSXS01008849">
    <property type="protein sequence ID" value="GME93867.1"/>
    <property type="molecule type" value="Genomic_DNA"/>
</dbReference>
<organism evidence="1 2">
    <name type="scientific">Ambrosiozyma monospora</name>
    <name type="common">Yeast</name>
    <name type="synonym">Endomycopsis monosporus</name>
    <dbReference type="NCBI Taxonomy" id="43982"/>
    <lineage>
        <taxon>Eukaryota</taxon>
        <taxon>Fungi</taxon>
        <taxon>Dikarya</taxon>
        <taxon>Ascomycota</taxon>
        <taxon>Saccharomycotina</taxon>
        <taxon>Pichiomycetes</taxon>
        <taxon>Pichiales</taxon>
        <taxon>Pichiaceae</taxon>
        <taxon>Ambrosiozyma</taxon>
    </lineage>
</organism>
<reference evidence="1" key="1">
    <citation type="submission" date="2023-04" db="EMBL/GenBank/DDBJ databases">
        <title>Ambrosiozyma monospora NBRC 10751.</title>
        <authorList>
            <person name="Ichikawa N."/>
            <person name="Sato H."/>
            <person name="Tonouchi N."/>
        </authorList>
    </citation>
    <scope>NUCLEOTIDE SEQUENCE</scope>
    <source>
        <strain evidence="1">NBRC 10751</strain>
    </source>
</reference>
<dbReference type="Proteomes" id="UP001165064">
    <property type="component" value="Unassembled WGS sequence"/>
</dbReference>
<comment type="caution">
    <text evidence="1">The sequence shown here is derived from an EMBL/GenBank/DDBJ whole genome shotgun (WGS) entry which is preliminary data.</text>
</comment>
<keyword evidence="2" id="KW-1185">Reference proteome</keyword>
<sequence length="209" mass="23618">MTLSSVTSLTINPEPILQFNLQVPSTTSTSLHKHKYFALHIMKPSPDSVQLARNFSRGIKVTKDPVTGKVKTTRPFEGLDLSEYDLYLNGEPLPLSLDADHKNDVMADDISLNLPILCKNAERIMICEKYKVFRVYNHEIWTAKVKDILVNVEPGDKTGGLLYFNRQFHSVGLPLKKDAETVRVVEKKDGVKEKEEKTVKIDPKKEVVA</sequence>
<name>A0ACB5TU32_AMBMO</name>